<reference evidence="2" key="2">
    <citation type="journal article" date="2008" name="Nucleic Acids Res.">
        <title>The rice annotation project database (RAP-DB): 2008 update.</title>
        <authorList>
            <consortium name="The rice annotation project (RAP)"/>
        </authorList>
    </citation>
    <scope>GENOME REANNOTATION</scope>
    <source>
        <strain evidence="2">cv. Nipponbare</strain>
    </source>
</reference>
<reference evidence="1 2" key="1">
    <citation type="journal article" date="2005" name="Nature">
        <title>The map-based sequence of the rice genome.</title>
        <authorList>
            <consortium name="International rice genome sequencing project (IRGSP)"/>
            <person name="Matsumoto T."/>
            <person name="Wu J."/>
            <person name="Kanamori H."/>
            <person name="Katayose Y."/>
            <person name="Fujisawa M."/>
            <person name="Namiki N."/>
            <person name="Mizuno H."/>
            <person name="Yamamoto K."/>
            <person name="Antonio B.A."/>
            <person name="Baba T."/>
            <person name="Sakata K."/>
            <person name="Nagamura Y."/>
            <person name="Aoki H."/>
            <person name="Arikawa K."/>
            <person name="Arita K."/>
            <person name="Bito T."/>
            <person name="Chiden Y."/>
            <person name="Fujitsuka N."/>
            <person name="Fukunaka R."/>
            <person name="Hamada M."/>
            <person name="Harada C."/>
            <person name="Hayashi A."/>
            <person name="Hijishita S."/>
            <person name="Honda M."/>
            <person name="Hosokawa S."/>
            <person name="Ichikawa Y."/>
            <person name="Idonuma A."/>
            <person name="Iijima M."/>
            <person name="Ikeda M."/>
            <person name="Ikeno M."/>
            <person name="Ito K."/>
            <person name="Ito S."/>
            <person name="Ito T."/>
            <person name="Ito Y."/>
            <person name="Ito Y."/>
            <person name="Iwabuchi A."/>
            <person name="Kamiya K."/>
            <person name="Karasawa W."/>
            <person name="Kurita K."/>
            <person name="Katagiri S."/>
            <person name="Kikuta A."/>
            <person name="Kobayashi H."/>
            <person name="Kobayashi N."/>
            <person name="Machita K."/>
            <person name="Maehara T."/>
            <person name="Masukawa M."/>
            <person name="Mizubayashi T."/>
            <person name="Mukai Y."/>
            <person name="Nagasaki H."/>
            <person name="Nagata Y."/>
            <person name="Naito S."/>
            <person name="Nakashima M."/>
            <person name="Nakama Y."/>
            <person name="Nakamichi Y."/>
            <person name="Nakamura M."/>
            <person name="Meguro A."/>
            <person name="Negishi M."/>
            <person name="Ohta I."/>
            <person name="Ohta T."/>
            <person name="Okamoto M."/>
            <person name="Ono N."/>
            <person name="Saji S."/>
            <person name="Sakaguchi M."/>
            <person name="Sakai K."/>
            <person name="Shibata M."/>
            <person name="Shimokawa T."/>
            <person name="Song J."/>
            <person name="Takazaki Y."/>
            <person name="Terasawa K."/>
            <person name="Tsugane M."/>
            <person name="Tsuji K."/>
            <person name="Ueda S."/>
            <person name="Waki K."/>
            <person name="Yamagata H."/>
            <person name="Yamamoto M."/>
            <person name="Yamamoto S."/>
            <person name="Yamane H."/>
            <person name="Yoshiki S."/>
            <person name="Yoshihara R."/>
            <person name="Yukawa K."/>
            <person name="Zhong H."/>
            <person name="Yano M."/>
            <person name="Yuan Q."/>
            <person name="Ouyang S."/>
            <person name="Liu J."/>
            <person name="Jones K.M."/>
            <person name="Gansberger K."/>
            <person name="Moffat K."/>
            <person name="Hill J."/>
            <person name="Bera J."/>
            <person name="Fadrosh D."/>
            <person name="Jin S."/>
            <person name="Johri S."/>
            <person name="Kim M."/>
            <person name="Overton L."/>
            <person name="Reardon M."/>
            <person name="Tsitrin T."/>
            <person name="Vuong H."/>
            <person name="Weaver B."/>
            <person name="Ciecko A."/>
            <person name="Tallon L."/>
            <person name="Jackson J."/>
            <person name="Pai G."/>
            <person name="Aken S.V."/>
            <person name="Utterback T."/>
            <person name="Reidmuller S."/>
            <person name="Feldblyum T."/>
            <person name="Hsiao J."/>
            <person name="Zismann V."/>
            <person name="Iobst S."/>
            <person name="de Vazeille A.R."/>
            <person name="Buell C.R."/>
            <person name="Ying K."/>
            <person name="Li Y."/>
            <person name="Lu T."/>
            <person name="Huang Y."/>
            <person name="Zhao Q."/>
            <person name="Feng Q."/>
            <person name="Zhang L."/>
            <person name="Zhu J."/>
            <person name="Weng Q."/>
            <person name="Mu J."/>
            <person name="Lu Y."/>
            <person name="Fan D."/>
            <person name="Liu Y."/>
            <person name="Guan J."/>
            <person name="Zhang Y."/>
            <person name="Yu S."/>
            <person name="Liu X."/>
            <person name="Zhang Y."/>
            <person name="Hong G."/>
            <person name="Han B."/>
            <person name="Choisne N."/>
            <person name="Demange N."/>
            <person name="Orjeda G."/>
            <person name="Samain S."/>
            <person name="Cattolico L."/>
            <person name="Pelletier E."/>
            <person name="Couloux A."/>
            <person name="Segurens B."/>
            <person name="Wincker P."/>
            <person name="D'Hont A."/>
            <person name="Scarpelli C."/>
            <person name="Weissenbach J."/>
            <person name="Salanoubat M."/>
            <person name="Quetier F."/>
            <person name="Yu Y."/>
            <person name="Kim H.R."/>
            <person name="Rambo T."/>
            <person name="Currie J."/>
            <person name="Collura K."/>
            <person name="Luo M."/>
            <person name="Yang T."/>
            <person name="Ammiraju J.S.S."/>
            <person name="Engler F."/>
            <person name="Soderlund C."/>
            <person name="Wing R.A."/>
            <person name="Palmer L.E."/>
            <person name="de la Bastide M."/>
            <person name="Spiegel L."/>
            <person name="Nascimento L."/>
            <person name="Zutavern T."/>
            <person name="O'Shaughnessy A."/>
            <person name="Dike S."/>
            <person name="Dedhia N."/>
            <person name="Preston R."/>
            <person name="Balija V."/>
            <person name="McCombie W.R."/>
            <person name="Chow T."/>
            <person name="Chen H."/>
            <person name="Chung M."/>
            <person name="Chen C."/>
            <person name="Shaw J."/>
            <person name="Wu H."/>
            <person name="Hsiao K."/>
            <person name="Chao Y."/>
            <person name="Chu M."/>
            <person name="Cheng C."/>
            <person name="Hour A."/>
            <person name="Lee P."/>
            <person name="Lin S."/>
            <person name="Lin Y."/>
            <person name="Liou J."/>
            <person name="Liu S."/>
            <person name="Hsing Y."/>
            <person name="Raghuvanshi S."/>
            <person name="Mohanty A."/>
            <person name="Bharti A.K."/>
            <person name="Gaur A."/>
            <person name="Gupta V."/>
            <person name="Kumar D."/>
            <person name="Ravi V."/>
            <person name="Vij S."/>
            <person name="Kapur A."/>
            <person name="Khurana P."/>
            <person name="Khurana P."/>
            <person name="Khurana J.P."/>
            <person name="Tyagi A.K."/>
            <person name="Gaikwad K."/>
            <person name="Singh A."/>
            <person name="Dalal V."/>
            <person name="Srivastava S."/>
            <person name="Dixit A."/>
            <person name="Pal A.K."/>
            <person name="Ghazi I.A."/>
            <person name="Yadav M."/>
            <person name="Pandit A."/>
            <person name="Bhargava A."/>
            <person name="Sureshbabu K."/>
            <person name="Batra K."/>
            <person name="Sharma T.R."/>
            <person name="Mohapatra T."/>
            <person name="Singh N.K."/>
            <person name="Messing J."/>
            <person name="Nelson A.B."/>
            <person name="Fuks G."/>
            <person name="Kavchok S."/>
            <person name="Keizer G."/>
            <person name="Linton E."/>
            <person name="Llaca V."/>
            <person name="Song R."/>
            <person name="Tanyolac B."/>
            <person name="Young S."/>
            <person name="Ho-Il K."/>
            <person name="Hahn J.H."/>
            <person name="Sangsakoo G."/>
            <person name="Vanavichit A."/>
            <person name="de Mattos Luiz.A.T."/>
            <person name="Zimmer P.D."/>
            <person name="Malone G."/>
            <person name="Dellagostin O."/>
            <person name="de Oliveira A.C."/>
            <person name="Bevan M."/>
            <person name="Bancroft I."/>
            <person name="Minx P."/>
            <person name="Cordum H."/>
            <person name="Wilson R."/>
            <person name="Cheng Z."/>
            <person name="Jin W."/>
            <person name="Jiang J."/>
            <person name="Leong S.A."/>
            <person name="Iwama H."/>
            <person name="Gojobori T."/>
            <person name="Itoh T."/>
            <person name="Niimura Y."/>
            <person name="Fujii Y."/>
            <person name="Habara T."/>
            <person name="Sakai H."/>
            <person name="Sato Y."/>
            <person name="Wilson G."/>
            <person name="Kumar K."/>
            <person name="McCouch S."/>
            <person name="Juretic N."/>
            <person name="Hoen D."/>
            <person name="Wright S."/>
            <person name="Bruskiewich R."/>
            <person name="Bureau T."/>
            <person name="Miyao A."/>
            <person name="Hirochika H."/>
            <person name="Nishikawa T."/>
            <person name="Kadowaki K."/>
            <person name="Sugiura M."/>
            <person name="Burr B."/>
            <person name="Sasaki T."/>
        </authorList>
    </citation>
    <scope>NUCLEOTIDE SEQUENCE [LARGE SCALE GENOMIC DNA]</scope>
    <source>
        <strain evidence="2">cv. Nipponbare</strain>
    </source>
</reference>
<dbReference type="SUPFAM" id="SSF56235">
    <property type="entry name" value="N-terminal nucleophile aminohydrolases (Ntn hydrolases)"/>
    <property type="match status" value="1"/>
</dbReference>
<dbReference type="KEGG" id="dosa:Os02g0182500"/>
<protein>
    <submittedName>
        <fullName evidence="1">Os02g0182500 protein</fullName>
    </submittedName>
</protein>
<sequence length="47" mass="5267">EPEELFETISQALQASVDRDCLSGWGGYVLLVTPTEVQERVIKGRMD</sequence>
<dbReference type="AlphaFoldDB" id="Q0E3C6"/>
<dbReference type="Proteomes" id="UP000000763">
    <property type="component" value="Chromosome 2"/>
</dbReference>
<gene>
    <name evidence="1" type="ordered locus">Os02g0182500</name>
</gene>
<dbReference type="InterPro" id="IPR029055">
    <property type="entry name" value="Ntn_hydrolases_N"/>
</dbReference>
<accession>Q0E3C6</accession>
<feature type="non-terminal residue" evidence="1">
    <location>
        <position position="1"/>
    </location>
</feature>
<evidence type="ECO:0000313" key="1">
    <source>
        <dbReference type="EMBL" id="BAF08012.1"/>
    </source>
</evidence>
<evidence type="ECO:0000313" key="2">
    <source>
        <dbReference type="Proteomes" id="UP000000763"/>
    </source>
</evidence>
<organism evidence="1 2">
    <name type="scientific">Oryza sativa subsp. japonica</name>
    <name type="common">Rice</name>
    <dbReference type="NCBI Taxonomy" id="39947"/>
    <lineage>
        <taxon>Eukaryota</taxon>
        <taxon>Viridiplantae</taxon>
        <taxon>Streptophyta</taxon>
        <taxon>Embryophyta</taxon>
        <taxon>Tracheophyta</taxon>
        <taxon>Spermatophyta</taxon>
        <taxon>Magnoliopsida</taxon>
        <taxon>Liliopsida</taxon>
        <taxon>Poales</taxon>
        <taxon>Poaceae</taxon>
        <taxon>BOP clade</taxon>
        <taxon>Oryzoideae</taxon>
        <taxon>Oryzeae</taxon>
        <taxon>Oryzinae</taxon>
        <taxon>Oryza</taxon>
        <taxon>Oryza sativa</taxon>
    </lineage>
</organism>
<proteinExistence type="predicted"/>
<dbReference type="EMBL" id="AP008208">
    <property type="protein sequence ID" value="BAF08012.1"/>
    <property type="molecule type" value="Genomic_DNA"/>
</dbReference>
<name>Q0E3C6_ORYSJ</name>
<dbReference type="Gene3D" id="3.60.20.10">
    <property type="entry name" value="Glutamine Phosphoribosylpyrophosphate, subunit 1, domain 1"/>
    <property type="match status" value="1"/>
</dbReference>